<protein>
    <submittedName>
        <fullName evidence="2">Uncharacterized protein</fullName>
    </submittedName>
</protein>
<keyword evidence="3" id="KW-1185">Reference proteome</keyword>
<accession>A0ABY7FT42</accession>
<evidence type="ECO:0000313" key="2">
    <source>
        <dbReference type="EMBL" id="WAR24034.1"/>
    </source>
</evidence>
<feature type="region of interest" description="Disordered" evidence="1">
    <location>
        <begin position="1"/>
        <end position="20"/>
    </location>
</feature>
<name>A0ABY7FT42_MYAAR</name>
<evidence type="ECO:0000313" key="3">
    <source>
        <dbReference type="Proteomes" id="UP001164746"/>
    </source>
</evidence>
<sequence>MNVDYGPHHVKEPSVSRRDAGRRDGVMNVNYESNHLEESGFHVNLVFNTCPPGLDAGCRDGVMNVDGSPFHGEEPSLHVKE</sequence>
<proteinExistence type="predicted"/>
<evidence type="ECO:0000256" key="1">
    <source>
        <dbReference type="SAM" id="MobiDB-lite"/>
    </source>
</evidence>
<gene>
    <name evidence="2" type="ORF">MAR_037703</name>
</gene>
<organism evidence="2 3">
    <name type="scientific">Mya arenaria</name>
    <name type="common">Soft-shell clam</name>
    <dbReference type="NCBI Taxonomy" id="6604"/>
    <lineage>
        <taxon>Eukaryota</taxon>
        <taxon>Metazoa</taxon>
        <taxon>Spiralia</taxon>
        <taxon>Lophotrochozoa</taxon>
        <taxon>Mollusca</taxon>
        <taxon>Bivalvia</taxon>
        <taxon>Autobranchia</taxon>
        <taxon>Heteroconchia</taxon>
        <taxon>Euheterodonta</taxon>
        <taxon>Imparidentia</taxon>
        <taxon>Neoheterodontei</taxon>
        <taxon>Myida</taxon>
        <taxon>Myoidea</taxon>
        <taxon>Myidae</taxon>
        <taxon>Mya</taxon>
    </lineage>
</organism>
<reference evidence="2" key="1">
    <citation type="submission" date="2022-11" db="EMBL/GenBank/DDBJ databases">
        <title>Centuries of genome instability and evolution in soft-shell clam transmissible cancer (bioRxiv).</title>
        <authorList>
            <person name="Hart S.F.M."/>
            <person name="Yonemitsu M.A."/>
            <person name="Giersch R.M."/>
            <person name="Beal B.F."/>
            <person name="Arriagada G."/>
            <person name="Davis B.W."/>
            <person name="Ostrander E.A."/>
            <person name="Goff S.P."/>
            <person name="Metzger M.J."/>
        </authorList>
    </citation>
    <scope>NUCLEOTIDE SEQUENCE</scope>
    <source>
        <strain evidence="2">MELC-2E11</strain>
        <tissue evidence="2">Siphon/mantle</tissue>
    </source>
</reference>
<dbReference type="Proteomes" id="UP001164746">
    <property type="component" value="Chromosome 13"/>
</dbReference>
<dbReference type="EMBL" id="CP111024">
    <property type="protein sequence ID" value="WAR24034.1"/>
    <property type="molecule type" value="Genomic_DNA"/>
</dbReference>